<reference evidence="3 4" key="1">
    <citation type="submission" date="2016-11" db="EMBL/GenBank/DDBJ databases">
        <authorList>
            <person name="Jaros S."/>
            <person name="Januszkiewicz K."/>
            <person name="Wedrychowicz H."/>
        </authorList>
    </citation>
    <scope>NUCLEOTIDE SEQUENCE [LARGE SCALE GENOMIC DNA]</scope>
    <source>
        <strain evidence="3 4">DSM 44523</strain>
    </source>
</reference>
<name>A0A1M5BA83_STRHI</name>
<gene>
    <name evidence="3" type="ORF">SAMN05444320_103462</name>
</gene>
<keyword evidence="4" id="KW-1185">Reference proteome</keyword>
<accession>A0A1M5BA83</accession>
<sequence length="145" mass="14889">MPHDTPHGHRPTTDLVARHDDRPSSVHSGQFEGGTGDAGRADSALAPTMPPRPTRTPSEAPSTQTPSPTPRRAVARWLRRPSVRWVAAAGLLGVLVGAASLAASPSAPTDQEQRPSSVNRPKGGHPQGKHSRGAAGQDGAADGAG</sequence>
<feature type="region of interest" description="Disordered" evidence="1">
    <location>
        <begin position="102"/>
        <end position="145"/>
    </location>
</feature>
<evidence type="ECO:0000256" key="2">
    <source>
        <dbReference type="SAM" id="Phobius"/>
    </source>
</evidence>
<organism evidence="3 4">
    <name type="scientific">Streptoalloteichus hindustanus</name>
    <dbReference type="NCBI Taxonomy" id="2017"/>
    <lineage>
        <taxon>Bacteria</taxon>
        <taxon>Bacillati</taxon>
        <taxon>Actinomycetota</taxon>
        <taxon>Actinomycetes</taxon>
        <taxon>Pseudonocardiales</taxon>
        <taxon>Pseudonocardiaceae</taxon>
        <taxon>Streptoalloteichus</taxon>
    </lineage>
</organism>
<feature type="transmembrane region" description="Helical" evidence="2">
    <location>
        <begin position="85"/>
        <end position="103"/>
    </location>
</feature>
<evidence type="ECO:0000313" key="3">
    <source>
        <dbReference type="EMBL" id="SHF39082.1"/>
    </source>
</evidence>
<feature type="compositionally biased region" description="Low complexity" evidence="1">
    <location>
        <begin position="133"/>
        <end position="145"/>
    </location>
</feature>
<evidence type="ECO:0000256" key="1">
    <source>
        <dbReference type="SAM" id="MobiDB-lite"/>
    </source>
</evidence>
<keyword evidence="2" id="KW-0812">Transmembrane</keyword>
<keyword evidence="2" id="KW-0472">Membrane</keyword>
<dbReference type="Proteomes" id="UP000184501">
    <property type="component" value="Unassembled WGS sequence"/>
</dbReference>
<feature type="region of interest" description="Disordered" evidence="1">
    <location>
        <begin position="1"/>
        <end position="75"/>
    </location>
</feature>
<evidence type="ECO:0000313" key="4">
    <source>
        <dbReference type="Proteomes" id="UP000184501"/>
    </source>
</evidence>
<keyword evidence="2" id="KW-1133">Transmembrane helix</keyword>
<protein>
    <submittedName>
        <fullName evidence="3">Uncharacterized protein</fullName>
    </submittedName>
</protein>
<proteinExistence type="predicted"/>
<feature type="compositionally biased region" description="Low complexity" evidence="1">
    <location>
        <begin position="55"/>
        <end position="66"/>
    </location>
</feature>
<dbReference type="EMBL" id="FQVN01000003">
    <property type="protein sequence ID" value="SHF39082.1"/>
    <property type="molecule type" value="Genomic_DNA"/>
</dbReference>
<dbReference type="AlphaFoldDB" id="A0A1M5BA83"/>